<feature type="coiled-coil region" evidence="1">
    <location>
        <begin position="87"/>
        <end position="121"/>
    </location>
</feature>
<keyword evidence="3" id="KW-1185">Reference proteome</keyword>
<dbReference type="Proteomes" id="UP000023561">
    <property type="component" value="Unassembled WGS sequence"/>
</dbReference>
<dbReference type="InterPro" id="IPR046229">
    <property type="entry name" value="TnpC-like"/>
</dbReference>
<dbReference type="Pfam" id="PF19776">
    <property type="entry name" value="DUF6262"/>
    <property type="match status" value="1"/>
</dbReference>
<evidence type="ECO:0000313" key="2">
    <source>
        <dbReference type="EMBL" id="GAJ40153.1"/>
    </source>
</evidence>
<reference evidence="2 3" key="1">
    <citation type="submission" date="2014-04" db="EMBL/GenBank/DDBJ databases">
        <title>Whole genome shotgun sequence of Geobacillus caldoxylosilyticus NBRC 107762.</title>
        <authorList>
            <person name="Hosoyama A."/>
            <person name="Hosoyama Y."/>
            <person name="Katano-Makiyama Y."/>
            <person name="Tsuchikane K."/>
            <person name="Ohji S."/>
            <person name="Ichikawa N."/>
            <person name="Yamazoe A."/>
            <person name="Fujita N."/>
        </authorList>
    </citation>
    <scope>NUCLEOTIDE SEQUENCE [LARGE SCALE GENOMIC DNA]</scope>
    <source>
        <strain evidence="2 3">NBRC 107762</strain>
    </source>
</reference>
<protein>
    <submittedName>
        <fullName evidence="2">Putative transposase</fullName>
    </submittedName>
</protein>
<dbReference type="OrthoDB" id="1707883at2"/>
<dbReference type="AlphaFoldDB" id="A0A023DFZ2"/>
<gene>
    <name evidence="2" type="ORF">GCA01S_032_00710</name>
</gene>
<accession>A0A023DFZ2</accession>
<dbReference type="EMBL" id="BAWO01000032">
    <property type="protein sequence ID" value="GAJ40153.1"/>
    <property type="molecule type" value="Genomic_DNA"/>
</dbReference>
<name>A0A023DFZ2_9BACL</name>
<evidence type="ECO:0000256" key="1">
    <source>
        <dbReference type="SAM" id="Coils"/>
    </source>
</evidence>
<dbReference type="RefSeq" id="WP_042409697.1">
    <property type="nucleotide sequence ID" value="NZ_BAWO01000032.1"/>
</dbReference>
<organism evidence="2 3">
    <name type="scientific">Parageobacillus caldoxylosilyticus NBRC 107762</name>
    <dbReference type="NCBI Taxonomy" id="1220594"/>
    <lineage>
        <taxon>Bacteria</taxon>
        <taxon>Bacillati</taxon>
        <taxon>Bacillota</taxon>
        <taxon>Bacilli</taxon>
        <taxon>Bacillales</taxon>
        <taxon>Anoxybacillaceae</taxon>
        <taxon>Saccharococcus</taxon>
    </lineage>
</organism>
<proteinExistence type="predicted"/>
<sequence>MANYDRREHLKAIHASRKALTYQKVDEAIKRLIRANESINFNSVANEAGVAKATLYNHSELRERIETLRQQQAQAPTAKQIKREMNESNKDALIESLKRKIKKLEDENKQLREQLKLAYAEVYKKL</sequence>
<dbReference type="GeneID" id="301194105"/>
<comment type="caution">
    <text evidence="2">The sequence shown here is derived from an EMBL/GenBank/DDBJ whole genome shotgun (WGS) entry which is preliminary data.</text>
</comment>
<keyword evidence="1" id="KW-0175">Coiled coil</keyword>
<evidence type="ECO:0000313" key="3">
    <source>
        <dbReference type="Proteomes" id="UP000023561"/>
    </source>
</evidence>